<evidence type="ECO:0000259" key="2">
    <source>
        <dbReference type="Pfam" id="PF17836"/>
    </source>
</evidence>
<dbReference type="InterPro" id="IPR020019">
    <property type="entry name" value="AcTrfase_PglD-like"/>
</dbReference>
<dbReference type="Pfam" id="PF17836">
    <property type="entry name" value="PglD_N"/>
    <property type="match status" value="1"/>
</dbReference>
<evidence type="ECO:0000313" key="4">
    <source>
        <dbReference type="Proteomes" id="UP000642468"/>
    </source>
</evidence>
<dbReference type="RefSeq" id="WP_190784686.1">
    <property type="nucleotide sequence ID" value="NZ_JACWZZ010000002.1"/>
</dbReference>
<comment type="caution">
    <text evidence="3">The sequence shown here is derived from an EMBL/GenBank/DDBJ whole genome shotgun (WGS) entry which is preliminary data.</text>
</comment>
<evidence type="ECO:0000313" key="3">
    <source>
        <dbReference type="EMBL" id="MBD2715714.1"/>
    </source>
</evidence>
<dbReference type="Gene3D" id="3.40.50.20">
    <property type="match status" value="1"/>
</dbReference>
<dbReference type="InterPro" id="IPR050179">
    <property type="entry name" value="Trans_hexapeptide_repeat"/>
</dbReference>
<dbReference type="SUPFAM" id="SSF51161">
    <property type="entry name" value="Trimeric LpxA-like enzymes"/>
    <property type="match status" value="1"/>
</dbReference>
<dbReference type="InterPro" id="IPR029752">
    <property type="entry name" value="D-isomer_DH_CS1"/>
</dbReference>
<comment type="similarity">
    <text evidence="1">Belongs to the transferase hexapeptide repeat family.</text>
</comment>
<dbReference type="CDD" id="cd03360">
    <property type="entry name" value="LbH_AT_putative"/>
    <property type="match status" value="1"/>
</dbReference>
<dbReference type="NCBIfam" id="TIGR03570">
    <property type="entry name" value="NeuD_NnaD"/>
    <property type="match status" value="1"/>
</dbReference>
<proteinExistence type="inferred from homology"/>
<keyword evidence="4" id="KW-1185">Reference proteome</keyword>
<dbReference type="PROSITE" id="PS00065">
    <property type="entry name" value="D_2_HYDROXYACID_DH_1"/>
    <property type="match status" value="1"/>
</dbReference>
<dbReference type="Proteomes" id="UP000642468">
    <property type="component" value="Unassembled WGS sequence"/>
</dbReference>
<organism evidence="3 4">
    <name type="scientific">Hymenobacter duratus</name>
    <dbReference type="NCBI Taxonomy" id="2771356"/>
    <lineage>
        <taxon>Bacteria</taxon>
        <taxon>Pseudomonadati</taxon>
        <taxon>Bacteroidota</taxon>
        <taxon>Cytophagia</taxon>
        <taxon>Cytophagales</taxon>
        <taxon>Hymenobacteraceae</taxon>
        <taxon>Hymenobacter</taxon>
    </lineage>
</organism>
<dbReference type="Gene3D" id="2.160.10.10">
    <property type="entry name" value="Hexapeptide repeat proteins"/>
    <property type="match status" value="2"/>
</dbReference>
<dbReference type="PANTHER" id="PTHR43300">
    <property type="entry name" value="ACETYLTRANSFERASE"/>
    <property type="match status" value="1"/>
</dbReference>
<protein>
    <submittedName>
        <fullName evidence="3">NeuD/PglB/VioB family sugar acetyltransferase</fullName>
    </submittedName>
</protein>
<name>A0ABR8JFS3_9BACT</name>
<dbReference type="PANTHER" id="PTHR43300:SF7">
    <property type="entry name" value="UDP-N-ACETYLBACILLOSAMINE N-ACETYLTRANSFERASE"/>
    <property type="match status" value="1"/>
</dbReference>
<sequence length="213" mass="22094">MPAVDSRVAIIGAGALGQQLAQHLRQQGKRVVGFFDDTLPVGAAAGGTVLGTTTAAAQAYASGVFDELLLGVGYQHMGRRQQLFEQLQAAGLPFGRFVHASAYVDSSVVLGPGVFISPGCVLDLNVRLDANVLLYTGCIVAHDTHIGAHTLLAPSVRLAGRVQVGVRCFLGIGTTVIDSLKLGADVRTGGGTVVINNLPEPGTYVGVPARRLR</sequence>
<gene>
    <name evidence="3" type="ORF">IC231_11765</name>
</gene>
<dbReference type="InterPro" id="IPR011004">
    <property type="entry name" value="Trimer_LpxA-like_sf"/>
</dbReference>
<accession>A0ABR8JFS3</accession>
<reference evidence="3 4" key="1">
    <citation type="submission" date="2020-09" db="EMBL/GenBank/DDBJ databases">
        <authorList>
            <person name="Kim M.K."/>
        </authorList>
    </citation>
    <scope>NUCLEOTIDE SEQUENCE [LARGE SCALE GENOMIC DNA]</scope>
    <source>
        <strain evidence="3 4">BT646</strain>
    </source>
</reference>
<dbReference type="InterPro" id="IPR041561">
    <property type="entry name" value="PglD_N"/>
</dbReference>
<dbReference type="EMBL" id="JACWZZ010000002">
    <property type="protein sequence ID" value="MBD2715714.1"/>
    <property type="molecule type" value="Genomic_DNA"/>
</dbReference>
<evidence type="ECO:0000256" key="1">
    <source>
        <dbReference type="ARBA" id="ARBA00007274"/>
    </source>
</evidence>
<feature type="domain" description="PglD N-terminal" evidence="2">
    <location>
        <begin position="7"/>
        <end position="73"/>
    </location>
</feature>